<dbReference type="InterPro" id="IPR029063">
    <property type="entry name" value="SAM-dependent_MTases_sf"/>
</dbReference>
<dbReference type="STRING" id="218672.SAMN04489759_10615"/>
<sequence>MGVGLDHLQGLYADTSDPWGFAESAYEQSKFAATRTALSKSGYRSAFELGCGNGELAAHLSDICARYTGMDAIATALRAARERVPDARFVQGFYPGPLPEGDFDLLILSEVLYFLDPAGLTQLAQDISTRWGDAEILCVTWLGPTGNPLQGKEALRIFTAALPDHAFTCVTKTEDYRIDRGLTEVSQ</sequence>
<evidence type="ECO:0000313" key="2">
    <source>
        <dbReference type="Proteomes" id="UP000199399"/>
    </source>
</evidence>
<protein>
    <submittedName>
        <fullName evidence="1">Nodulation protein S (NodS)</fullName>
    </submittedName>
</protein>
<dbReference type="EMBL" id="FNBP01000006">
    <property type="protein sequence ID" value="SDG27598.1"/>
    <property type="molecule type" value="Genomic_DNA"/>
</dbReference>
<dbReference type="InterPro" id="IPR008715">
    <property type="entry name" value="SAM-MeTfrase_NodS-like"/>
</dbReference>
<proteinExistence type="predicted"/>
<dbReference type="Proteomes" id="UP000199399">
    <property type="component" value="Unassembled WGS sequence"/>
</dbReference>
<organism evidence="1 2">
    <name type="scientific">Sulfitobacter delicatus</name>
    <dbReference type="NCBI Taxonomy" id="218672"/>
    <lineage>
        <taxon>Bacteria</taxon>
        <taxon>Pseudomonadati</taxon>
        <taxon>Pseudomonadota</taxon>
        <taxon>Alphaproteobacteria</taxon>
        <taxon>Rhodobacterales</taxon>
        <taxon>Roseobacteraceae</taxon>
        <taxon>Sulfitobacter</taxon>
    </lineage>
</organism>
<dbReference type="GO" id="GO:0009312">
    <property type="term" value="P:oligosaccharide biosynthetic process"/>
    <property type="evidence" value="ECO:0007669"/>
    <property type="project" value="InterPro"/>
</dbReference>
<dbReference type="GO" id="GO:0008757">
    <property type="term" value="F:S-adenosylmethionine-dependent methyltransferase activity"/>
    <property type="evidence" value="ECO:0007669"/>
    <property type="project" value="InterPro"/>
</dbReference>
<dbReference type="RefSeq" id="WP_093742415.1">
    <property type="nucleotide sequence ID" value="NZ_FNBP01000006.1"/>
</dbReference>
<keyword evidence="2" id="KW-1185">Reference proteome</keyword>
<dbReference type="SUPFAM" id="SSF53335">
    <property type="entry name" value="S-adenosyl-L-methionine-dependent methyltransferases"/>
    <property type="match status" value="1"/>
</dbReference>
<dbReference type="Pfam" id="PF05401">
    <property type="entry name" value="NodS"/>
    <property type="match status" value="1"/>
</dbReference>
<evidence type="ECO:0000313" key="1">
    <source>
        <dbReference type="EMBL" id="SDG27598.1"/>
    </source>
</evidence>
<reference evidence="2" key="1">
    <citation type="submission" date="2016-10" db="EMBL/GenBank/DDBJ databases">
        <authorList>
            <person name="Varghese N."/>
            <person name="Submissions S."/>
        </authorList>
    </citation>
    <scope>NUCLEOTIDE SEQUENCE [LARGE SCALE GENOMIC DNA]</scope>
    <source>
        <strain evidence="2">DSM 16477</strain>
    </source>
</reference>
<dbReference type="AlphaFoldDB" id="A0A1G7SXC0"/>
<dbReference type="Gene3D" id="3.40.50.150">
    <property type="entry name" value="Vaccinia Virus protein VP39"/>
    <property type="match status" value="1"/>
</dbReference>
<dbReference type="OrthoDB" id="116799at2"/>
<gene>
    <name evidence="1" type="ORF">SAMN04489759_10615</name>
</gene>
<name>A0A1G7SXC0_9RHOB</name>
<dbReference type="CDD" id="cd02440">
    <property type="entry name" value="AdoMet_MTases"/>
    <property type="match status" value="1"/>
</dbReference>
<accession>A0A1G7SXC0</accession>